<sequence>MKTKFSFRFLLMLFTIFMFIGCQDPSSHPPYEGPPKDHIISVAQAQEMYNAYSERRIPIIQEYEDSLLSDGSKFEPTRYAEYDLETIKQYIAFIEHEAKRANVSINTLRFYLSNYPNSTKFLNGDPVKYTRRNSIFVVPTTELGGENVGFSVEEINGNFSAVPINREISNPRENRGKTNANSTLQTNEAGFFMSNNAAAQGGGTTSLILNDGQLAPPPPTIDFGHNH</sequence>
<dbReference type="PROSITE" id="PS51257">
    <property type="entry name" value="PROKAR_LIPOPROTEIN"/>
    <property type="match status" value="1"/>
</dbReference>
<proteinExistence type="predicted"/>
<organism evidence="2 3">
    <name type="scientific">Aequorivita aurantiaca</name>
    <dbReference type="NCBI Taxonomy" id="3053356"/>
    <lineage>
        <taxon>Bacteria</taxon>
        <taxon>Pseudomonadati</taxon>
        <taxon>Bacteroidota</taxon>
        <taxon>Flavobacteriia</taxon>
        <taxon>Flavobacteriales</taxon>
        <taxon>Flavobacteriaceae</taxon>
        <taxon>Aequorivita</taxon>
    </lineage>
</organism>
<evidence type="ECO:0000256" key="1">
    <source>
        <dbReference type="SAM" id="SignalP"/>
    </source>
</evidence>
<dbReference type="EMBL" id="JAUGQQ010000008">
    <property type="protein sequence ID" value="MDN3725040.1"/>
    <property type="molecule type" value="Genomic_DNA"/>
</dbReference>
<feature type="chain" id="PRO_5045054984" evidence="1">
    <location>
        <begin position="21"/>
        <end position="227"/>
    </location>
</feature>
<name>A0ABT8DI06_9FLAO</name>
<keyword evidence="3" id="KW-1185">Reference proteome</keyword>
<evidence type="ECO:0000313" key="2">
    <source>
        <dbReference type="EMBL" id="MDN3725040.1"/>
    </source>
</evidence>
<feature type="signal peptide" evidence="1">
    <location>
        <begin position="1"/>
        <end position="20"/>
    </location>
</feature>
<comment type="caution">
    <text evidence="2">The sequence shown here is derived from an EMBL/GenBank/DDBJ whole genome shotgun (WGS) entry which is preliminary data.</text>
</comment>
<keyword evidence="1" id="KW-0732">Signal</keyword>
<dbReference type="Proteomes" id="UP001244787">
    <property type="component" value="Unassembled WGS sequence"/>
</dbReference>
<gene>
    <name evidence="2" type="ORF">QRD02_11650</name>
</gene>
<protein>
    <submittedName>
        <fullName evidence="2">Uncharacterized protein</fullName>
    </submittedName>
</protein>
<dbReference type="RefSeq" id="WP_290255129.1">
    <property type="nucleotide sequence ID" value="NZ_JAUGQQ010000008.1"/>
</dbReference>
<accession>A0ABT8DI06</accession>
<evidence type="ECO:0000313" key="3">
    <source>
        <dbReference type="Proteomes" id="UP001244787"/>
    </source>
</evidence>
<reference evidence="2 3" key="1">
    <citation type="submission" date="2023-06" db="EMBL/GenBank/DDBJ databases">
        <authorList>
            <person name="Ye Y.-Q."/>
            <person name="Du Z.-J."/>
        </authorList>
    </citation>
    <scope>NUCLEOTIDE SEQUENCE [LARGE SCALE GENOMIC DNA]</scope>
    <source>
        <strain evidence="2 3">SDUM287046</strain>
    </source>
</reference>